<evidence type="ECO:0000313" key="1">
    <source>
        <dbReference type="EMBL" id="XBH06164.1"/>
    </source>
</evidence>
<sequence>MGRVQFVLPVVLKRLSGQDQNCPHCGASETVRVGTKYLIVQLRKCTQCELLFRWPKDFAEDNRKFYSGLYREDNGVTTNLPSPVELAEMRQTKFAGTDRDATERLALLKQLKSSGRLLDYGASWGYTTWQFAQAGYDVVGFEIDQDRAAYGRDNLGVPMIVEPAELAKLPEGSFDLIYTSHVLEHLPDLRQTFDLFHHLLRPGGVLAIYVPNATGIDRPEIFGRKKIFGFGEKHTMAFTVEFFERNLEAHGFTKVRVDTTPLAPLDQPRPLTKDLIGPLTDELLGSMELVAIAYKPDH</sequence>
<dbReference type="Pfam" id="PF13489">
    <property type="entry name" value="Methyltransf_23"/>
    <property type="match status" value="1"/>
</dbReference>
<dbReference type="AlphaFoldDB" id="A0AAU7CLJ8"/>
<dbReference type="EC" id="2.1.1.-" evidence="1"/>
<organism evidence="1">
    <name type="scientific">Singulisphaera sp. Ch08</name>
    <dbReference type="NCBI Taxonomy" id="3120278"/>
    <lineage>
        <taxon>Bacteria</taxon>
        <taxon>Pseudomonadati</taxon>
        <taxon>Planctomycetota</taxon>
        <taxon>Planctomycetia</taxon>
        <taxon>Isosphaerales</taxon>
        <taxon>Isosphaeraceae</taxon>
        <taxon>Singulisphaera</taxon>
    </lineage>
</organism>
<keyword evidence="1" id="KW-0489">Methyltransferase</keyword>
<dbReference type="GO" id="GO:0032259">
    <property type="term" value="P:methylation"/>
    <property type="evidence" value="ECO:0007669"/>
    <property type="project" value="UniProtKB-KW"/>
</dbReference>
<dbReference type="Gene3D" id="3.40.50.150">
    <property type="entry name" value="Vaccinia Virus protein VP39"/>
    <property type="match status" value="1"/>
</dbReference>
<reference evidence="1" key="1">
    <citation type="submission" date="2024-05" db="EMBL/GenBank/DDBJ databases">
        <title>Planctomycetes of the genus Singulisphaera possess chitinolytic capabilities.</title>
        <authorList>
            <person name="Ivanova A."/>
        </authorList>
    </citation>
    <scope>NUCLEOTIDE SEQUENCE</scope>
    <source>
        <strain evidence="1">Ch08T</strain>
    </source>
</reference>
<dbReference type="InterPro" id="IPR029063">
    <property type="entry name" value="SAM-dependent_MTases_sf"/>
</dbReference>
<gene>
    <name evidence="1" type="ORF">V5E97_09045</name>
</gene>
<dbReference type="EMBL" id="CP155447">
    <property type="protein sequence ID" value="XBH06164.1"/>
    <property type="molecule type" value="Genomic_DNA"/>
</dbReference>
<name>A0AAU7CLJ8_9BACT</name>
<accession>A0AAU7CLJ8</accession>
<dbReference type="CDD" id="cd02440">
    <property type="entry name" value="AdoMet_MTases"/>
    <property type="match status" value="1"/>
</dbReference>
<keyword evidence="1" id="KW-0808">Transferase</keyword>
<proteinExistence type="predicted"/>
<protein>
    <submittedName>
        <fullName evidence="1">Class I SAM-dependent methyltransferase</fullName>
        <ecNumber evidence="1">2.1.1.-</ecNumber>
    </submittedName>
</protein>
<dbReference type="SUPFAM" id="SSF53335">
    <property type="entry name" value="S-adenosyl-L-methionine-dependent methyltransferases"/>
    <property type="match status" value="1"/>
</dbReference>
<dbReference type="GO" id="GO:0008168">
    <property type="term" value="F:methyltransferase activity"/>
    <property type="evidence" value="ECO:0007669"/>
    <property type="project" value="UniProtKB-KW"/>
</dbReference>
<dbReference type="RefSeq" id="WP_406699014.1">
    <property type="nucleotide sequence ID" value="NZ_CP155447.1"/>
</dbReference>
<dbReference type="PANTHER" id="PTHR43861">
    <property type="entry name" value="TRANS-ACONITATE 2-METHYLTRANSFERASE-RELATED"/>
    <property type="match status" value="1"/>
</dbReference>